<gene>
    <name evidence="1" type="ORF">BDP27DRAFT_1410582</name>
</gene>
<dbReference type="AlphaFoldDB" id="A0A9P5TWS3"/>
<evidence type="ECO:0000313" key="1">
    <source>
        <dbReference type="EMBL" id="KAF9026599.1"/>
    </source>
</evidence>
<evidence type="ECO:0000313" key="2">
    <source>
        <dbReference type="Proteomes" id="UP000772434"/>
    </source>
</evidence>
<dbReference type="Proteomes" id="UP000772434">
    <property type="component" value="Unassembled WGS sequence"/>
</dbReference>
<name>A0A9P5TWS3_9AGAR</name>
<reference evidence="1" key="1">
    <citation type="submission" date="2020-11" db="EMBL/GenBank/DDBJ databases">
        <authorList>
            <consortium name="DOE Joint Genome Institute"/>
            <person name="Ahrendt S."/>
            <person name="Riley R."/>
            <person name="Andreopoulos W."/>
            <person name="Labutti K."/>
            <person name="Pangilinan J."/>
            <person name="Ruiz-Duenas F.J."/>
            <person name="Barrasa J.M."/>
            <person name="Sanchez-Garcia M."/>
            <person name="Camarero S."/>
            <person name="Miyauchi S."/>
            <person name="Serrano A."/>
            <person name="Linde D."/>
            <person name="Babiker R."/>
            <person name="Drula E."/>
            <person name="Ayuso-Fernandez I."/>
            <person name="Pacheco R."/>
            <person name="Padilla G."/>
            <person name="Ferreira P."/>
            <person name="Barriuso J."/>
            <person name="Kellner H."/>
            <person name="Castanera R."/>
            <person name="Alfaro M."/>
            <person name="Ramirez L."/>
            <person name="Pisabarro A.G."/>
            <person name="Kuo A."/>
            <person name="Tritt A."/>
            <person name="Lipzen A."/>
            <person name="He G."/>
            <person name="Yan M."/>
            <person name="Ng V."/>
            <person name="Cullen D."/>
            <person name="Martin F."/>
            <person name="Rosso M.-N."/>
            <person name="Henrissat B."/>
            <person name="Hibbett D."/>
            <person name="Martinez A.T."/>
            <person name="Grigoriev I.V."/>
        </authorList>
    </citation>
    <scope>NUCLEOTIDE SEQUENCE</scope>
    <source>
        <strain evidence="1">AH 40177</strain>
    </source>
</reference>
<dbReference type="EMBL" id="JADNRY010000805">
    <property type="protein sequence ID" value="KAF9026599.1"/>
    <property type="molecule type" value="Genomic_DNA"/>
</dbReference>
<keyword evidence="2" id="KW-1185">Reference proteome</keyword>
<organism evidence="1 2">
    <name type="scientific">Rhodocollybia butyracea</name>
    <dbReference type="NCBI Taxonomy" id="206335"/>
    <lineage>
        <taxon>Eukaryota</taxon>
        <taxon>Fungi</taxon>
        <taxon>Dikarya</taxon>
        <taxon>Basidiomycota</taxon>
        <taxon>Agaricomycotina</taxon>
        <taxon>Agaricomycetes</taxon>
        <taxon>Agaricomycetidae</taxon>
        <taxon>Agaricales</taxon>
        <taxon>Marasmiineae</taxon>
        <taxon>Omphalotaceae</taxon>
        <taxon>Rhodocollybia</taxon>
    </lineage>
</organism>
<accession>A0A9P5TWS3</accession>
<sequence length="105" mass="12280">MPMFYDYQLLPPFPIALGDDWCIQYAFAHLTIARHTPWKDSPVTQQLNCFPRNYLRTYFKDNEASNKWTISHLGTLQDGMQATPSQWNLRAQLAHSKACYILYPP</sequence>
<comment type="caution">
    <text evidence="1">The sequence shown here is derived from an EMBL/GenBank/DDBJ whole genome shotgun (WGS) entry which is preliminary data.</text>
</comment>
<protein>
    <submittedName>
        <fullName evidence="1">Uncharacterized protein</fullName>
    </submittedName>
</protein>
<proteinExistence type="predicted"/>